<dbReference type="OrthoDB" id="5851851at2759"/>
<proteinExistence type="predicted"/>
<feature type="transmembrane region" description="Helical" evidence="1">
    <location>
        <begin position="33"/>
        <end position="59"/>
    </location>
</feature>
<sequence>METIVELFTTIASYADIGTDAPDEKPLLPMETVFLTVLLVMFYYKLFITIGCSIFDYVYSADIQSQFARTLALDEEEYQQEYVRHVKRTNHFRRL</sequence>
<evidence type="ECO:0000256" key="1">
    <source>
        <dbReference type="SAM" id="Phobius"/>
    </source>
</evidence>
<evidence type="ECO:0000313" key="2">
    <source>
        <dbReference type="EMBL" id="EGT43635.1"/>
    </source>
</evidence>
<gene>
    <name evidence="2" type="ORF">CAEBREN_31455</name>
</gene>
<accession>G0MTY9</accession>
<dbReference type="EMBL" id="GL379811">
    <property type="protein sequence ID" value="EGT43635.1"/>
    <property type="molecule type" value="Genomic_DNA"/>
</dbReference>
<protein>
    <submittedName>
        <fullName evidence="2">Uncharacterized protein</fullName>
    </submittedName>
</protein>
<evidence type="ECO:0000313" key="3">
    <source>
        <dbReference type="Proteomes" id="UP000008068"/>
    </source>
</evidence>
<keyword evidence="1" id="KW-0812">Transmembrane</keyword>
<reference evidence="3" key="1">
    <citation type="submission" date="2011-07" db="EMBL/GenBank/DDBJ databases">
        <authorList>
            <consortium name="Caenorhabditis brenneri Sequencing and Analysis Consortium"/>
            <person name="Wilson R.K."/>
        </authorList>
    </citation>
    <scope>NUCLEOTIDE SEQUENCE [LARGE SCALE GENOMIC DNA]</scope>
    <source>
        <strain evidence="3">PB2801</strain>
    </source>
</reference>
<dbReference type="FunCoup" id="G0MTY9">
    <property type="interactions" value="1857"/>
</dbReference>
<dbReference type="AlphaFoldDB" id="G0MTY9"/>
<dbReference type="Proteomes" id="UP000008068">
    <property type="component" value="Unassembled WGS sequence"/>
</dbReference>
<dbReference type="eggNOG" id="ENOG502T33K">
    <property type="taxonomic scope" value="Eukaryota"/>
</dbReference>
<keyword evidence="1" id="KW-0472">Membrane</keyword>
<organism evidence="3">
    <name type="scientific">Caenorhabditis brenneri</name>
    <name type="common">Nematode worm</name>
    <dbReference type="NCBI Taxonomy" id="135651"/>
    <lineage>
        <taxon>Eukaryota</taxon>
        <taxon>Metazoa</taxon>
        <taxon>Ecdysozoa</taxon>
        <taxon>Nematoda</taxon>
        <taxon>Chromadorea</taxon>
        <taxon>Rhabditida</taxon>
        <taxon>Rhabditina</taxon>
        <taxon>Rhabditomorpha</taxon>
        <taxon>Rhabditoidea</taxon>
        <taxon>Rhabditidae</taxon>
        <taxon>Peloderinae</taxon>
        <taxon>Caenorhabditis</taxon>
    </lineage>
</organism>
<keyword evidence="3" id="KW-1185">Reference proteome</keyword>
<dbReference type="HOGENOM" id="CLU_184688_0_0_1"/>
<keyword evidence="1" id="KW-1133">Transmembrane helix</keyword>
<dbReference type="InParanoid" id="G0MTY9"/>
<name>G0MTY9_CAEBE</name>